<evidence type="ECO:0000256" key="6">
    <source>
        <dbReference type="ARBA" id="ARBA00023288"/>
    </source>
</evidence>
<evidence type="ECO:0000256" key="2">
    <source>
        <dbReference type="ARBA" id="ARBA00005462"/>
    </source>
</evidence>
<dbReference type="SUPFAM" id="SSF48371">
    <property type="entry name" value="ARM repeat"/>
    <property type="match status" value="1"/>
</dbReference>
<name>A0A2J7ZH55_9CHLO</name>
<reference evidence="8 9" key="1">
    <citation type="journal article" date="2017" name="Mol. Biol. Evol.">
        <title>The 4-celled Tetrabaena socialis nuclear genome reveals the essential components for genetic control of cell number at the origin of multicellularity in the volvocine lineage.</title>
        <authorList>
            <person name="Featherston J."/>
            <person name="Arakaki Y."/>
            <person name="Hanschen E.R."/>
            <person name="Ferris P.J."/>
            <person name="Michod R.E."/>
            <person name="Olson B.J.S.C."/>
            <person name="Nozaki H."/>
            <person name="Durand P.M."/>
        </authorList>
    </citation>
    <scope>NUCLEOTIDE SEQUENCE [LARGE SCALE GENOMIC DNA]</scope>
    <source>
        <strain evidence="8 9">NIES-571</strain>
    </source>
</reference>
<dbReference type="Gene3D" id="1.25.10.10">
    <property type="entry name" value="Leucine-rich Repeat Variant"/>
    <property type="match status" value="2"/>
</dbReference>
<dbReference type="Proteomes" id="UP000236333">
    <property type="component" value="Unassembled WGS sequence"/>
</dbReference>
<dbReference type="EMBL" id="PGGS01002556">
    <property type="protein sequence ID" value="PNG99577.1"/>
    <property type="molecule type" value="Genomic_DNA"/>
</dbReference>
<comment type="subcellular location">
    <subcellularLocation>
        <location evidence="1">Vacuole membrane</location>
        <topology evidence="1">Lipid-anchor</topology>
    </subcellularLocation>
</comment>
<organism evidence="8 9">
    <name type="scientific">Tetrabaena socialis</name>
    <dbReference type="NCBI Taxonomy" id="47790"/>
    <lineage>
        <taxon>Eukaryota</taxon>
        <taxon>Viridiplantae</taxon>
        <taxon>Chlorophyta</taxon>
        <taxon>core chlorophytes</taxon>
        <taxon>Chlorophyceae</taxon>
        <taxon>CS clade</taxon>
        <taxon>Chlamydomonadales</taxon>
        <taxon>Tetrabaenaceae</taxon>
        <taxon>Tetrabaena</taxon>
    </lineage>
</organism>
<keyword evidence="4" id="KW-0677">Repeat</keyword>
<feature type="non-terminal residue" evidence="8">
    <location>
        <position position="209"/>
    </location>
</feature>
<keyword evidence="6" id="KW-0449">Lipoprotein</keyword>
<comment type="caution">
    <text evidence="8">The sequence shown here is derived from an EMBL/GenBank/DDBJ whole genome shotgun (WGS) entry which is preliminary data.</text>
</comment>
<keyword evidence="5" id="KW-0472">Membrane</keyword>
<gene>
    <name evidence="8" type="ORF">TSOC_014639</name>
</gene>
<keyword evidence="9" id="KW-1185">Reference proteome</keyword>
<evidence type="ECO:0000256" key="7">
    <source>
        <dbReference type="ARBA" id="ARBA00026209"/>
    </source>
</evidence>
<dbReference type="PANTHER" id="PTHR47249:SF1">
    <property type="entry name" value="VACUOLAR PROTEIN 8"/>
    <property type="match status" value="1"/>
</dbReference>
<evidence type="ECO:0000313" key="9">
    <source>
        <dbReference type="Proteomes" id="UP000236333"/>
    </source>
</evidence>
<evidence type="ECO:0000256" key="5">
    <source>
        <dbReference type="ARBA" id="ARBA00023136"/>
    </source>
</evidence>
<comment type="similarity">
    <text evidence="2">Belongs to the beta-catenin family.</text>
</comment>
<proteinExistence type="inferred from homology"/>
<dbReference type="SMART" id="SM00185">
    <property type="entry name" value="ARM"/>
    <property type="match status" value="3"/>
</dbReference>
<evidence type="ECO:0000256" key="1">
    <source>
        <dbReference type="ARBA" id="ARBA00004592"/>
    </source>
</evidence>
<sequence length="209" mass="22189">LLENLSCNARLHHDMAHNALLLRFLVSTMRDQQAYALRVNAAKVLVNLTFSSPTLQQRVAEAGALPQAVRLLQASDPGLSRQGAWLLSHLTAGQGCAARGEVARQAEVLERLNHLLLHSADPATKARACEVVCNLARGDVGPHADLVRSGVVAPLLRLIDPKLEVRQEADVVAPALLALAALVKGGAATARGLLVEPSLTPHLAGILDY</sequence>
<dbReference type="GO" id="GO:0043495">
    <property type="term" value="F:protein-membrane adaptor activity"/>
    <property type="evidence" value="ECO:0007669"/>
    <property type="project" value="InterPro"/>
</dbReference>
<evidence type="ECO:0000313" key="8">
    <source>
        <dbReference type="EMBL" id="PNG99577.1"/>
    </source>
</evidence>
<dbReference type="PANTHER" id="PTHR47249">
    <property type="entry name" value="VACUOLAR PROTEIN 8"/>
    <property type="match status" value="1"/>
</dbReference>
<protein>
    <recommendedName>
        <fullName evidence="7">Vacuolar protein 8</fullName>
    </recommendedName>
</protein>
<dbReference type="InterPro" id="IPR011989">
    <property type="entry name" value="ARM-like"/>
</dbReference>
<dbReference type="InterPro" id="IPR045156">
    <property type="entry name" value="Vac8"/>
</dbReference>
<keyword evidence="3" id="KW-0926">Vacuole</keyword>
<dbReference type="GO" id="GO:0071562">
    <property type="term" value="P:nucleus-vacuole junction assembly"/>
    <property type="evidence" value="ECO:0007669"/>
    <property type="project" value="InterPro"/>
</dbReference>
<feature type="non-terminal residue" evidence="8">
    <location>
        <position position="1"/>
    </location>
</feature>
<dbReference type="InterPro" id="IPR000225">
    <property type="entry name" value="Armadillo"/>
</dbReference>
<dbReference type="AlphaFoldDB" id="A0A2J7ZH55"/>
<accession>A0A2J7ZH55</accession>
<dbReference type="InterPro" id="IPR016024">
    <property type="entry name" value="ARM-type_fold"/>
</dbReference>
<evidence type="ECO:0000256" key="3">
    <source>
        <dbReference type="ARBA" id="ARBA00022554"/>
    </source>
</evidence>
<evidence type="ECO:0000256" key="4">
    <source>
        <dbReference type="ARBA" id="ARBA00022737"/>
    </source>
</evidence>
<dbReference type="OrthoDB" id="542788at2759"/>
<dbReference type="GO" id="GO:0005774">
    <property type="term" value="C:vacuolar membrane"/>
    <property type="evidence" value="ECO:0007669"/>
    <property type="project" value="UniProtKB-SubCell"/>
</dbReference>